<dbReference type="PROSITE" id="PS50039">
    <property type="entry name" value="FORK_HEAD_3"/>
    <property type="match status" value="1"/>
</dbReference>
<name>T1PLS2_MUSDO</name>
<feature type="region of interest" description="Disordered" evidence="8">
    <location>
        <begin position="269"/>
        <end position="314"/>
    </location>
</feature>
<dbReference type="SUPFAM" id="SSF46785">
    <property type="entry name" value="Winged helix' DNA-binding domain"/>
    <property type="match status" value="1"/>
</dbReference>
<feature type="region of interest" description="Disordered" evidence="8">
    <location>
        <begin position="46"/>
        <end position="100"/>
    </location>
</feature>
<dbReference type="InterPro" id="IPR018122">
    <property type="entry name" value="TF_fork_head_CS_1"/>
</dbReference>
<comment type="subcellular location">
    <subcellularLocation>
        <location evidence="1 7">Nucleus</location>
    </subcellularLocation>
</comment>
<dbReference type="PRINTS" id="PR00053">
    <property type="entry name" value="FORKHEAD"/>
</dbReference>
<sequence length="481" mass="51943">MPKEARETKINNSSSSGGGGGGGGGSISASNVHQVIISPASADELNNQQHQQHHPHHQQQLHGGHTTGHQMQHVTSQQQQHQHHATSAGGGGSGGGVASHLLPVDNSNVIYSPLKIAIPKKEQKSPYLSPTGTISAANSCPASPRQGFHQNQNNYNNYSNNNIQNQQDLFQTPSTASYNHNEKPPYSYAQLIVQAISAAPDKQLTLSGIYSFIVKHYPYYRKETNKGWQNSIRHNLSLNRYFIKVARSQDEPGKGSFWRIDPDSGAKLIDHSYKKRRQRSSQGLRPPYGMPRSAPVSPSHMEEYSADNSRESSPLQDIVLQSAPGSPGMSLENRNVDNEIVYQNQNIQQFGTNNAHQYSSSPYITNQNQVITQQQQQHHQEVVASSGGGGGGGGGGVGALIALKRNHAMAAAGTNAVVIGGGGGGNTAITLQQQQQQQQPNLQGLHPDIIYEEMPTDYSGNIVESGDECDAGTKRPKVEVL</sequence>
<keyword evidence="5" id="KW-0804">Transcription</keyword>
<dbReference type="PROSITE" id="PS00657">
    <property type="entry name" value="FORK_HEAD_1"/>
    <property type="match status" value="1"/>
</dbReference>
<dbReference type="InterPro" id="IPR036390">
    <property type="entry name" value="WH_DNA-bd_sf"/>
</dbReference>
<keyword evidence="3" id="KW-0805">Transcription regulation</keyword>
<protein>
    <submittedName>
        <fullName evidence="10">Fork head domain protein</fullName>
    </submittedName>
</protein>
<organism evidence="10">
    <name type="scientific">Musca domestica</name>
    <name type="common">House fly</name>
    <dbReference type="NCBI Taxonomy" id="7370"/>
    <lineage>
        <taxon>Eukaryota</taxon>
        <taxon>Metazoa</taxon>
        <taxon>Ecdysozoa</taxon>
        <taxon>Arthropoda</taxon>
        <taxon>Hexapoda</taxon>
        <taxon>Insecta</taxon>
        <taxon>Pterygota</taxon>
        <taxon>Neoptera</taxon>
        <taxon>Endopterygota</taxon>
        <taxon>Diptera</taxon>
        <taxon>Brachycera</taxon>
        <taxon>Muscomorpha</taxon>
        <taxon>Muscoidea</taxon>
        <taxon>Muscidae</taxon>
        <taxon>Musca</taxon>
    </lineage>
</organism>
<dbReference type="GO" id="GO:0000978">
    <property type="term" value="F:RNA polymerase II cis-regulatory region sequence-specific DNA binding"/>
    <property type="evidence" value="ECO:0007669"/>
    <property type="project" value="TreeGrafter"/>
</dbReference>
<dbReference type="GO" id="GO:0000981">
    <property type="term" value="F:DNA-binding transcription factor activity, RNA polymerase II-specific"/>
    <property type="evidence" value="ECO:0007669"/>
    <property type="project" value="TreeGrafter"/>
</dbReference>
<feature type="compositionally biased region" description="Low complexity" evidence="8">
    <location>
        <begin position="60"/>
        <end position="80"/>
    </location>
</feature>
<accession>T1PLS2</accession>
<dbReference type="VEuPathDB" id="VectorBase:MDOA009504"/>
<reference evidence="10" key="1">
    <citation type="submission" date="2012-08" db="EMBL/GenBank/DDBJ databases">
        <title>Transcriptome of adult Musca domestica launches a platform for comparative house fly gene expression and characterization of differential gene expression among resistant and susceptible house flies.</title>
        <authorList>
            <person name="Liu N."/>
            <person name="Zhang L."/>
            <person name="Li M."/>
            <person name="Reid W."/>
        </authorList>
    </citation>
    <scope>NUCLEOTIDE SEQUENCE</scope>
    <source>
        <strain evidence="10">ALHF</strain>
        <tissue evidence="10">Whole body</tissue>
    </source>
</reference>
<dbReference type="Pfam" id="PF00250">
    <property type="entry name" value="Forkhead"/>
    <property type="match status" value="1"/>
</dbReference>
<evidence type="ECO:0000256" key="6">
    <source>
        <dbReference type="ARBA" id="ARBA00023242"/>
    </source>
</evidence>
<evidence type="ECO:0000313" key="10">
    <source>
        <dbReference type="EMBL" id="AFP64361.1"/>
    </source>
</evidence>
<evidence type="ECO:0000259" key="9">
    <source>
        <dbReference type="PROSITE" id="PS50039"/>
    </source>
</evidence>
<dbReference type="InterPro" id="IPR030456">
    <property type="entry name" value="TF_fork_head_CS_2"/>
</dbReference>
<dbReference type="Gene3D" id="1.10.10.10">
    <property type="entry name" value="Winged helix-like DNA-binding domain superfamily/Winged helix DNA-binding domain"/>
    <property type="match status" value="1"/>
</dbReference>
<keyword evidence="2" id="KW-0217">Developmental protein</keyword>
<feature type="compositionally biased region" description="Gly residues" evidence="8">
    <location>
        <begin position="88"/>
        <end position="97"/>
    </location>
</feature>
<dbReference type="SMART" id="SM00339">
    <property type="entry name" value="FH"/>
    <property type="match status" value="1"/>
</dbReference>
<dbReference type="PROSITE" id="PS00658">
    <property type="entry name" value="FORK_HEAD_2"/>
    <property type="match status" value="1"/>
</dbReference>
<evidence type="ECO:0000256" key="8">
    <source>
        <dbReference type="SAM" id="MobiDB-lite"/>
    </source>
</evidence>
<evidence type="ECO:0000256" key="1">
    <source>
        <dbReference type="ARBA" id="ARBA00004123"/>
    </source>
</evidence>
<dbReference type="GO" id="GO:0005634">
    <property type="term" value="C:nucleus"/>
    <property type="evidence" value="ECO:0007669"/>
    <property type="project" value="UniProtKB-SubCell"/>
</dbReference>
<feature type="compositionally biased region" description="Gly residues" evidence="8">
    <location>
        <begin position="16"/>
        <end position="26"/>
    </location>
</feature>
<dbReference type="PANTHER" id="PTHR45881">
    <property type="entry name" value="CHECKPOINT SUPPRESSOR 1-LIKE, ISOFORM A-RELATED"/>
    <property type="match status" value="1"/>
</dbReference>
<evidence type="ECO:0000256" key="5">
    <source>
        <dbReference type="ARBA" id="ARBA00023163"/>
    </source>
</evidence>
<dbReference type="AlphaFoldDB" id="T1PLS2"/>
<dbReference type="VEuPathDB" id="VectorBase:MDOMA2_007362"/>
<evidence type="ECO:0000256" key="3">
    <source>
        <dbReference type="ARBA" id="ARBA00023015"/>
    </source>
</evidence>
<feature type="region of interest" description="Disordered" evidence="8">
    <location>
        <begin position="1"/>
        <end position="29"/>
    </location>
</feature>
<dbReference type="PANTHER" id="PTHR45881:SF7">
    <property type="entry name" value="CHECKPOINT SUPPRESSOR 1-LIKE, ISOFORM A-RELATED"/>
    <property type="match status" value="1"/>
</dbReference>
<dbReference type="InterPro" id="IPR036388">
    <property type="entry name" value="WH-like_DNA-bd_sf"/>
</dbReference>
<dbReference type="EMBL" id="KA649732">
    <property type="protein sequence ID" value="AFP64361.1"/>
    <property type="molecule type" value="mRNA"/>
</dbReference>
<evidence type="ECO:0000256" key="7">
    <source>
        <dbReference type="PROSITE-ProRule" id="PRU00089"/>
    </source>
</evidence>
<dbReference type="InterPro" id="IPR001766">
    <property type="entry name" value="Fork_head_dom"/>
</dbReference>
<feature type="domain" description="Fork-head" evidence="9">
    <location>
        <begin position="183"/>
        <end position="279"/>
    </location>
</feature>
<keyword evidence="4 7" id="KW-0238">DNA-binding</keyword>
<feature type="DNA-binding region" description="Fork-head" evidence="7">
    <location>
        <begin position="183"/>
        <end position="279"/>
    </location>
</feature>
<dbReference type="FunFam" id="1.10.10.10:FF:000030">
    <property type="entry name" value="Forkhead box protein K2"/>
    <property type="match status" value="1"/>
</dbReference>
<proteinExistence type="evidence at transcript level"/>
<evidence type="ECO:0000256" key="2">
    <source>
        <dbReference type="ARBA" id="ARBA00022473"/>
    </source>
</evidence>
<dbReference type="CDD" id="cd20026">
    <property type="entry name" value="FH_FOXK"/>
    <property type="match status" value="1"/>
</dbReference>
<evidence type="ECO:0000256" key="4">
    <source>
        <dbReference type="ARBA" id="ARBA00023125"/>
    </source>
</evidence>
<keyword evidence="6 7" id="KW-0539">Nucleus</keyword>